<dbReference type="AlphaFoldDB" id="A0A195FU64"/>
<dbReference type="InterPro" id="IPR052709">
    <property type="entry name" value="Transposase-MT_Hybrid"/>
</dbReference>
<gene>
    <name evidence="1" type="ORF">ALC56_01481</name>
</gene>
<evidence type="ECO:0000313" key="2">
    <source>
        <dbReference type="Proteomes" id="UP000078541"/>
    </source>
</evidence>
<dbReference type="STRING" id="34720.A0A195FU64"/>
<reference evidence="1 2" key="1">
    <citation type="submission" date="2016-03" db="EMBL/GenBank/DDBJ databases">
        <title>Trachymyrmex septentrionalis WGS genome.</title>
        <authorList>
            <person name="Nygaard S."/>
            <person name="Hu H."/>
            <person name="Boomsma J."/>
            <person name="Zhang G."/>
        </authorList>
    </citation>
    <scope>NUCLEOTIDE SEQUENCE [LARGE SCALE GENOMIC DNA]</scope>
    <source>
        <strain evidence="1">Tsep2-gDNA-1</strain>
        <tissue evidence="1">Whole body</tissue>
    </source>
</reference>
<accession>A0A195FU64</accession>
<name>A0A195FU64_9HYME</name>
<dbReference type="PANTHER" id="PTHR46060">
    <property type="entry name" value="MARINER MOS1 TRANSPOSASE-LIKE PROTEIN"/>
    <property type="match status" value="1"/>
</dbReference>
<dbReference type="PANTHER" id="PTHR46060:SF3">
    <property type="entry name" value="PROTEIN GVQW3"/>
    <property type="match status" value="1"/>
</dbReference>
<sequence>SHIFAIAVAKLHELRFELLPHTSYSSNLVPSNFFLFLNLKKWFAGKRYTSNTEVVAETSAYFEELEKLHYSKTIYDKLNKFLKSKVELAKTIPAALKYHVIISAKNQLILKQLSYNEKQNLFSKEKKK</sequence>
<evidence type="ECO:0008006" key="3">
    <source>
        <dbReference type="Google" id="ProtNLM"/>
    </source>
</evidence>
<dbReference type="EMBL" id="KQ981261">
    <property type="protein sequence ID" value="KYN44165.1"/>
    <property type="molecule type" value="Genomic_DNA"/>
</dbReference>
<evidence type="ECO:0000313" key="1">
    <source>
        <dbReference type="EMBL" id="KYN44165.1"/>
    </source>
</evidence>
<dbReference type="GO" id="GO:0003676">
    <property type="term" value="F:nucleic acid binding"/>
    <property type="evidence" value="ECO:0007669"/>
    <property type="project" value="InterPro"/>
</dbReference>
<organism evidence="1 2">
    <name type="scientific">Trachymyrmex septentrionalis</name>
    <dbReference type="NCBI Taxonomy" id="34720"/>
    <lineage>
        <taxon>Eukaryota</taxon>
        <taxon>Metazoa</taxon>
        <taxon>Ecdysozoa</taxon>
        <taxon>Arthropoda</taxon>
        <taxon>Hexapoda</taxon>
        <taxon>Insecta</taxon>
        <taxon>Pterygota</taxon>
        <taxon>Neoptera</taxon>
        <taxon>Endopterygota</taxon>
        <taxon>Hymenoptera</taxon>
        <taxon>Apocrita</taxon>
        <taxon>Aculeata</taxon>
        <taxon>Formicoidea</taxon>
        <taxon>Formicidae</taxon>
        <taxon>Myrmicinae</taxon>
        <taxon>Trachymyrmex</taxon>
    </lineage>
</organism>
<keyword evidence="2" id="KW-1185">Reference proteome</keyword>
<dbReference type="Proteomes" id="UP000078541">
    <property type="component" value="Unassembled WGS sequence"/>
</dbReference>
<proteinExistence type="predicted"/>
<feature type="non-terminal residue" evidence="1">
    <location>
        <position position="1"/>
    </location>
</feature>
<dbReference type="InterPro" id="IPR036397">
    <property type="entry name" value="RNaseH_sf"/>
</dbReference>
<dbReference type="Gene3D" id="3.30.420.10">
    <property type="entry name" value="Ribonuclease H-like superfamily/Ribonuclease H"/>
    <property type="match status" value="1"/>
</dbReference>
<protein>
    <recommendedName>
        <fullName evidence="3">Histone-lysine N-methyltransferase SETMAR</fullName>
    </recommendedName>
</protein>